<dbReference type="RefSeq" id="XP_028811505.1">
    <property type="nucleotide sequence ID" value="XM_028955672.1"/>
</dbReference>
<dbReference type="Gene3D" id="2.60.40.60">
    <property type="entry name" value="Cadherins"/>
    <property type="match status" value="4"/>
</dbReference>
<evidence type="ECO:0000313" key="11">
    <source>
        <dbReference type="Proteomes" id="UP000694580"/>
    </source>
</evidence>
<proteinExistence type="predicted"/>
<dbReference type="GO" id="GO:0007156">
    <property type="term" value="P:homophilic cell adhesion via plasma membrane adhesion molecules"/>
    <property type="evidence" value="ECO:0007669"/>
    <property type="project" value="InterPro"/>
</dbReference>
<dbReference type="Pfam" id="PF00028">
    <property type="entry name" value="Cadherin"/>
    <property type="match status" value="1"/>
</dbReference>
<evidence type="ECO:0000313" key="10">
    <source>
        <dbReference type="Ensembl" id="ENSDCDP00010029481.1"/>
    </source>
</evidence>
<keyword evidence="8" id="KW-0732">Signal</keyword>
<evidence type="ECO:0000256" key="6">
    <source>
        <dbReference type="SAM" id="MobiDB-lite"/>
    </source>
</evidence>
<dbReference type="SUPFAM" id="SSF49313">
    <property type="entry name" value="Cadherin-like"/>
    <property type="match status" value="4"/>
</dbReference>
<dbReference type="InterPro" id="IPR002126">
    <property type="entry name" value="Cadherin-like_dom"/>
</dbReference>
<feature type="domain" description="Cadherin" evidence="9">
    <location>
        <begin position="130"/>
        <end position="237"/>
    </location>
</feature>
<gene>
    <name evidence="10" type="primary">cdhr5a</name>
</gene>
<feature type="transmembrane region" description="Helical" evidence="7">
    <location>
        <begin position="474"/>
        <end position="496"/>
    </location>
</feature>
<dbReference type="InterPro" id="IPR015919">
    <property type="entry name" value="Cadherin-like_sf"/>
</dbReference>
<dbReference type="GO" id="GO:0044331">
    <property type="term" value="P:cell-cell adhesion mediated by cadherin"/>
    <property type="evidence" value="ECO:0007669"/>
    <property type="project" value="TreeGrafter"/>
</dbReference>
<accession>A0AAY4CA69</accession>
<comment type="subcellular location">
    <subcellularLocation>
        <location evidence="1">Membrane</location>
    </subcellularLocation>
</comment>
<feature type="region of interest" description="Disordered" evidence="6">
    <location>
        <begin position="650"/>
        <end position="694"/>
    </location>
</feature>
<keyword evidence="7" id="KW-0812">Transmembrane</keyword>
<dbReference type="GO" id="GO:0016342">
    <property type="term" value="C:catenin complex"/>
    <property type="evidence" value="ECO:0007669"/>
    <property type="project" value="TreeGrafter"/>
</dbReference>
<evidence type="ECO:0000256" key="4">
    <source>
        <dbReference type="ARBA" id="ARBA00023136"/>
    </source>
</evidence>
<dbReference type="GO" id="GO:0005509">
    <property type="term" value="F:calcium ion binding"/>
    <property type="evidence" value="ECO:0007669"/>
    <property type="project" value="UniProtKB-UniRule"/>
</dbReference>
<keyword evidence="2" id="KW-0677">Repeat</keyword>
<feature type="domain" description="Cadherin" evidence="9">
    <location>
        <begin position="260"/>
        <end position="358"/>
    </location>
</feature>
<reference evidence="10 11" key="1">
    <citation type="submission" date="2020-06" db="EMBL/GenBank/DDBJ databases">
        <authorList>
            <consortium name="Wellcome Sanger Institute Data Sharing"/>
        </authorList>
    </citation>
    <scope>NUCLEOTIDE SEQUENCE [LARGE SCALE GENOMIC DNA]</scope>
</reference>
<dbReference type="GO" id="GO:0008013">
    <property type="term" value="F:beta-catenin binding"/>
    <property type="evidence" value="ECO:0007669"/>
    <property type="project" value="TreeGrafter"/>
</dbReference>
<dbReference type="Ensembl" id="ENSDCDT00010036465.1">
    <property type="protein sequence ID" value="ENSDCDP00010029481.1"/>
    <property type="gene ID" value="ENSDCDG00010018717.1"/>
</dbReference>
<evidence type="ECO:0000256" key="5">
    <source>
        <dbReference type="PROSITE-ProRule" id="PRU00043"/>
    </source>
</evidence>
<keyword evidence="4 7" id="KW-0472">Membrane</keyword>
<feature type="domain" description="Cadherin" evidence="9">
    <location>
        <begin position="359"/>
        <end position="467"/>
    </location>
</feature>
<dbReference type="GO" id="GO:0016477">
    <property type="term" value="P:cell migration"/>
    <property type="evidence" value="ECO:0007669"/>
    <property type="project" value="TreeGrafter"/>
</dbReference>
<dbReference type="PROSITE" id="PS00232">
    <property type="entry name" value="CADHERIN_1"/>
    <property type="match status" value="1"/>
</dbReference>
<evidence type="ECO:0000259" key="9">
    <source>
        <dbReference type="PROSITE" id="PS50268"/>
    </source>
</evidence>
<evidence type="ECO:0000256" key="1">
    <source>
        <dbReference type="ARBA" id="ARBA00004370"/>
    </source>
</evidence>
<dbReference type="GO" id="GO:0016339">
    <property type="term" value="P:calcium-dependent cell-cell adhesion via plasma membrane cell adhesion molecules"/>
    <property type="evidence" value="ECO:0007669"/>
    <property type="project" value="TreeGrafter"/>
</dbReference>
<dbReference type="SMART" id="SM00112">
    <property type="entry name" value="CA"/>
    <property type="match status" value="3"/>
</dbReference>
<evidence type="ECO:0000256" key="2">
    <source>
        <dbReference type="ARBA" id="ARBA00022737"/>
    </source>
</evidence>
<dbReference type="PRINTS" id="PR00205">
    <property type="entry name" value="CADHERIN"/>
</dbReference>
<reference evidence="10" key="2">
    <citation type="submission" date="2025-08" db="UniProtKB">
        <authorList>
            <consortium name="Ensembl"/>
        </authorList>
    </citation>
    <scope>IDENTIFICATION</scope>
</reference>
<evidence type="ECO:0000256" key="7">
    <source>
        <dbReference type="SAM" id="Phobius"/>
    </source>
</evidence>
<dbReference type="GeneID" id="114765530"/>
<dbReference type="AlphaFoldDB" id="A0AAY4CA69"/>
<reference evidence="10" key="3">
    <citation type="submission" date="2025-09" db="UniProtKB">
        <authorList>
            <consortium name="Ensembl"/>
        </authorList>
    </citation>
    <scope>IDENTIFICATION</scope>
</reference>
<protein>
    <recommendedName>
        <fullName evidence="9">Cadherin domain-containing protein</fullName>
    </recommendedName>
</protein>
<dbReference type="PANTHER" id="PTHR24027:SF414">
    <property type="entry name" value="CADHERIN-RELATED FAMILY MEMBER 5 ISOFORM X1"/>
    <property type="match status" value="1"/>
</dbReference>
<name>A0AAY4CA69_9TELE</name>
<dbReference type="GeneTree" id="ENSGT00940000162463"/>
<evidence type="ECO:0000256" key="8">
    <source>
        <dbReference type="SAM" id="SignalP"/>
    </source>
</evidence>
<dbReference type="GO" id="GO:0045296">
    <property type="term" value="F:cadherin binding"/>
    <property type="evidence" value="ECO:0007669"/>
    <property type="project" value="TreeGrafter"/>
</dbReference>
<dbReference type="GO" id="GO:0007043">
    <property type="term" value="P:cell-cell junction assembly"/>
    <property type="evidence" value="ECO:0007669"/>
    <property type="project" value="TreeGrafter"/>
</dbReference>
<dbReference type="PANTHER" id="PTHR24027">
    <property type="entry name" value="CADHERIN-23"/>
    <property type="match status" value="1"/>
</dbReference>
<sequence>MENKHRLKYFSIVLCILLIVSIGNVCLPQKFCTVPPEPVTVIENGTVGVLVATVNTTEKDVLLALTENPQDAFELKGFELILRKALDFEALISENLLTVRIRCIKTGLKPVTLPIIVHVVDINDNPPTFSRSEFVFDVDELMAINASIGIVEASDQDSDLLYYSLDTSTNKYFRLQTDNYPNILIQKLVDYDVVQKMTMLLYVQDTSFQAASSKPSFTATATITINVRDIDNRPPWFQPCTKTTVGMAKICYNLGYRARVNLTEKQEGPLILQPGPLFARDGDKNRNDHISYKILRGNEDSIFQIDEKTGNITMTKAADIAGPMTLTILAFQVSNLDQFAITSVIIEVMKKSRNPPRFERERYEGYIYSNSGPDSMVLRDRTSNRPLRVKARDEDFANGVNPDIRYEVQYSSYVNVTTDGFILLKKTVRTDSFALQLRAVDVATGESGTTALSVQVLPVVGIQAPAEGYRAGDLALLGFVMAALLVLCLIVIGFLISRLKKVNTSTFKCFSPCLEFPQPTRQPRDSMQFTNDGFQNEAEASRGGARHVPDRDCRLDLVHVVPRSRAVIWERPRHCSSCGHRLLTNHSLTSNPAVHAMSSKNTEKKRSILIKEKRRDDRQKSVWFKEKEEDSSEVHVDIIPATMDIMLENGQDEGTQGSLSVPRESHMDLGDLTEMLTQGRLSQQTGDGKGNTDE</sequence>
<dbReference type="GO" id="GO:0034332">
    <property type="term" value="P:adherens junction organization"/>
    <property type="evidence" value="ECO:0007669"/>
    <property type="project" value="TreeGrafter"/>
</dbReference>
<keyword evidence="11" id="KW-1185">Reference proteome</keyword>
<feature type="signal peptide" evidence="8">
    <location>
        <begin position="1"/>
        <end position="28"/>
    </location>
</feature>
<keyword evidence="7" id="KW-1133">Transmembrane helix</keyword>
<feature type="compositionally biased region" description="Polar residues" evidence="6">
    <location>
        <begin position="675"/>
        <end position="686"/>
    </location>
</feature>
<dbReference type="PROSITE" id="PS50268">
    <property type="entry name" value="CADHERIN_2"/>
    <property type="match status" value="4"/>
</dbReference>
<dbReference type="InterPro" id="IPR020894">
    <property type="entry name" value="Cadherin_CS"/>
</dbReference>
<dbReference type="GO" id="GO:0000902">
    <property type="term" value="P:cell morphogenesis"/>
    <property type="evidence" value="ECO:0007669"/>
    <property type="project" value="TreeGrafter"/>
</dbReference>
<dbReference type="GO" id="GO:0005912">
    <property type="term" value="C:adherens junction"/>
    <property type="evidence" value="ECO:0007669"/>
    <property type="project" value="TreeGrafter"/>
</dbReference>
<organism evidence="10 11">
    <name type="scientific">Denticeps clupeoides</name>
    <name type="common">denticle herring</name>
    <dbReference type="NCBI Taxonomy" id="299321"/>
    <lineage>
        <taxon>Eukaryota</taxon>
        <taxon>Metazoa</taxon>
        <taxon>Chordata</taxon>
        <taxon>Craniata</taxon>
        <taxon>Vertebrata</taxon>
        <taxon>Euteleostomi</taxon>
        <taxon>Actinopterygii</taxon>
        <taxon>Neopterygii</taxon>
        <taxon>Teleostei</taxon>
        <taxon>Clupei</taxon>
        <taxon>Clupeiformes</taxon>
        <taxon>Denticipitoidei</taxon>
        <taxon>Denticipitidae</taxon>
        <taxon>Denticeps</taxon>
    </lineage>
</organism>
<keyword evidence="3 5" id="KW-0106">Calcium</keyword>
<feature type="chain" id="PRO_5044310757" description="Cadherin domain-containing protein" evidence="8">
    <location>
        <begin position="29"/>
        <end position="694"/>
    </location>
</feature>
<dbReference type="InterPro" id="IPR039808">
    <property type="entry name" value="Cadherin"/>
</dbReference>
<feature type="domain" description="Cadherin" evidence="9">
    <location>
        <begin position="33"/>
        <end position="129"/>
    </location>
</feature>
<evidence type="ECO:0000256" key="3">
    <source>
        <dbReference type="ARBA" id="ARBA00022837"/>
    </source>
</evidence>
<dbReference type="Proteomes" id="UP000694580">
    <property type="component" value="Chromosome 16"/>
</dbReference>
<dbReference type="CDD" id="cd11304">
    <property type="entry name" value="Cadherin_repeat"/>
    <property type="match status" value="3"/>
</dbReference>